<keyword evidence="4" id="KW-1185">Reference proteome</keyword>
<organism evidence="3 4">
    <name type="scientific">Sandaracinomonas limnophila</name>
    <dbReference type="NCBI Taxonomy" id="1862386"/>
    <lineage>
        <taxon>Bacteria</taxon>
        <taxon>Pseudomonadati</taxon>
        <taxon>Bacteroidota</taxon>
        <taxon>Cytophagia</taxon>
        <taxon>Cytophagales</taxon>
        <taxon>Flectobacillaceae</taxon>
        <taxon>Sandaracinomonas</taxon>
    </lineage>
</organism>
<dbReference type="GO" id="GO:0140098">
    <property type="term" value="F:catalytic activity, acting on RNA"/>
    <property type="evidence" value="ECO:0007669"/>
    <property type="project" value="UniProtKB-ARBA"/>
</dbReference>
<dbReference type="GO" id="GO:0000455">
    <property type="term" value="P:enzyme-directed rRNA pseudouridine synthesis"/>
    <property type="evidence" value="ECO:0007669"/>
    <property type="project" value="TreeGrafter"/>
</dbReference>
<dbReference type="PANTHER" id="PTHR21600">
    <property type="entry name" value="MITOCHONDRIAL RNA PSEUDOURIDINE SYNTHASE"/>
    <property type="match status" value="1"/>
</dbReference>
<protein>
    <submittedName>
        <fullName evidence="3">RluA family pseudouridine synthase</fullName>
    </submittedName>
</protein>
<dbReference type="InterPro" id="IPR020103">
    <property type="entry name" value="PsdUridine_synth_cat_dom_sf"/>
</dbReference>
<dbReference type="InterPro" id="IPR006145">
    <property type="entry name" value="PsdUridine_synth_RsuA/RluA"/>
</dbReference>
<evidence type="ECO:0000313" key="4">
    <source>
        <dbReference type="Proteomes" id="UP000282832"/>
    </source>
</evidence>
<dbReference type="OrthoDB" id="9807829at2"/>
<sequence length="238" mass="27557">MKLKFQDLILFEDSDFIVINKPSGISTLDERKDDFAPSILRMAKAYSEDAQMGHRLDKETTGALVIAKNPEAYRSISMQFEHRETAKRYHAVVEGMHDWDGIMVNLPIFPLKDGKVIIDRNKGKHAETWFRSLQVFRGYTLVECLPITGRMHQIRIHLTCLKAPIVCDEMYGGHYFFLSDMKKKFNLKKETEELPLMRRVALHAYSLTFKLMNGDVKEVIAPYPKDFNVLVKTLEKNS</sequence>
<dbReference type="EMBL" id="SACY01000003">
    <property type="protein sequence ID" value="RVU24851.1"/>
    <property type="molecule type" value="Genomic_DNA"/>
</dbReference>
<accession>A0A437PRI0</accession>
<dbReference type="PANTHER" id="PTHR21600:SF44">
    <property type="entry name" value="RIBOSOMAL LARGE SUBUNIT PSEUDOURIDINE SYNTHASE D"/>
    <property type="match status" value="1"/>
</dbReference>
<dbReference type="AlphaFoldDB" id="A0A437PRI0"/>
<dbReference type="Gene3D" id="3.30.2350.10">
    <property type="entry name" value="Pseudouridine synthase"/>
    <property type="match status" value="1"/>
</dbReference>
<evidence type="ECO:0000259" key="2">
    <source>
        <dbReference type="Pfam" id="PF00849"/>
    </source>
</evidence>
<dbReference type="Pfam" id="PF00849">
    <property type="entry name" value="PseudoU_synth_2"/>
    <property type="match status" value="1"/>
</dbReference>
<comment type="similarity">
    <text evidence="1">Belongs to the pseudouridine synthase RluA family.</text>
</comment>
<evidence type="ECO:0000256" key="1">
    <source>
        <dbReference type="ARBA" id="ARBA00010876"/>
    </source>
</evidence>
<gene>
    <name evidence="3" type="ORF">EOJ36_07530</name>
</gene>
<evidence type="ECO:0000313" key="3">
    <source>
        <dbReference type="EMBL" id="RVU24851.1"/>
    </source>
</evidence>
<dbReference type="SUPFAM" id="SSF55120">
    <property type="entry name" value="Pseudouridine synthase"/>
    <property type="match status" value="1"/>
</dbReference>
<dbReference type="GO" id="GO:0003723">
    <property type="term" value="F:RNA binding"/>
    <property type="evidence" value="ECO:0007669"/>
    <property type="project" value="InterPro"/>
</dbReference>
<name>A0A437PRI0_9BACT</name>
<dbReference type="CDD" id="cd02869">
    <property type="entry name" value="PseudoU_synth_RluA_like"/>
    <property type="match status" value="1"/>
</dbReference>
<comment type="caution">
    <text evidence="3">The sequence shown here is derived from an EMBL/GenBank/DDBJ whole genome shotgun (WGS) entry which is preliminary data.</text>
</comment>
<dbReference type="InterPro" id="IPR050188">
    <property type="entry name" value="RluA_PseudoU_synthase"/>
</dbReference>
<dbReference type="GO" id="GO:0009982">
    <property type="term" value="F:pseudouridine synthase activity"/>
    <property type="evidence" value="ECO:0007669"/>
    <property type="project" value="InterPro"/>
</dbReference>
<feature type="domain" description="Pseudouridine synthase RsuA/RluA-like" evidence="2">
    <location>
        <begin position="15"/>
        <end position="158"/>
    </location>
</feature>
<reference evidence="3 4" key="1">
    <citation type="submission" date="2019-01" db="EMBL/GenBank/DDBJ databases">
        <authorList>
            <person name="Chen W.-M."/>
        </authorList>
    </citation>
    <scope>NUCLEOTIDE SEQUENCE [LARGE SCALE GENOMIC DNA]</scope>
    <source>
        <strain evidence="3 4">FSY-15</strain>
    </source>
</reference>
<dbReference type="Proteomes" id="UP000282832">
    <property type="component" value="Unassembled WGS sequence"/>
</dbReference>
<dbReference type="RefSeq" id="WP_127803954.1">
    <property type="nucleotide sequence ID" value="NZ_SACY01000003.1"/>
</dbReference>
<proteinExistence type="inferred from homology"/>